<feature type="signal peptide" evidence="13">
    <location>
        <begin position="1"/>
        <end position="27"/>
    </location>
</feature>
<keyword evidence="5 11" id="KW-0378">Hydrolase</keyword>
<sequence length="583" mass="60638">MMSSYSTRRTFFAVIAALALGLAPATAQDARRGYVPPARDTMRAVAAEHGMVVAQERISAQVGADILRRGGNAVDAAVATGFAMAVTYPRAGNVGGGGFMVIHSADRNEDITIDYRETAPAATTPQIFLGPDGKPDATKSRDSALGVGVPGTVAGLTLALEKYGSGQFTLAQLLEPAIALARDGFVVSDDIADTLPSWHRRLARWPSSAKIFSRPDGAPLGEGDRLVQADLAATLSAVAAQGSRGFYEGPVAEKLAKAVSEAGGIMTPADLKAYQAVIRAPVRGSYRGYDIVSMPLPSSGGVVLVETLNILEGFQLADLKQGSPASLHLLIEAMKRAYADRARYLGDPAFVNAPIETLTAKDYAAKLRAGISADRATPSKELVSAAAAPREGSNTTHFSVVDGRGNAVSNTYTLNFSYGVGLVADGTGVLLNNELDDFTAAVGASNAYGLVGFEANLPGPGKRPLSSMSPTIVLRGGKPVLVTGSPGGSRIISTVLQVIVNVLDYKMDVAAAVATPRLHHQWLPDEVRVESGFPGDVLSELKAMGHLIVEPMGQTSANSILVTRNGPLGAPDPRTRGAEAAGQ</sequence>
<comment type="catalytic activity">
    <reaction evidence="1 11">
        <text>an S-substituted glutathione + H2O = an S-substituted L-cysteinylglycine + L-glutamate</text>
        <dbReference type="Rhea" id="RHEA:59468"/>
        <dbReference type="ChEBI" id="CHEBI:15377"/>
        <dbReference type="ChEBI" id="CHEBI:29985"/>
        <dbReference type="ChEBI" id="CHEBI:90779"/>
        <dbReference type="ChEBI" id="CHEBI:143103"/>
        <dbReference type="EC" id="3.4.19.13"/>
    </reaction>
</comment>
<dbReference type="NCBIfam" id="TIGR00066">
    <property type="entry name" value="g_glut_trans"/>
    <property type="match status" value="1"/>
</dbReference>
<organism evidence="14 15">
    <name type="scientific">Bradyrhizobium zhanjiangense</name>
    <dbReference type="NCBI Taxonomy" id="1325107"/>
    <lineage>
        <taxon>Bacteria</taxon>
        <taxon>Pseudomonadati</taxon>
        <taxon>Pseudomonadota</taxon>
        <taxon>Alphaproteobacteria</taxon>
        <taxon>Hyphomicrobiales</taxon>
        <taxon>Nitrobacteraceae</taxon>
        <taxon>Bradyrhizobium</taxon>
    </lineage>
</organism>
<feature type="binding site" evidence="10">
    <location>
        <position position="488"/>
    </location>
    <ligand>
        <name>L-glutamate</name>
        <dbReference type="ChEBI" id="CHEBI:29985"/>
    </ligand>
</feature>
<dbReference type="InterPro" id="IPR043138">
    <property type="entry name" value="GGT_lsub"/>
</dbReference>
<comment type="caution">
    <text evidence="14">The sequence shown here is derived from an EMBL/GenBank/DDBJ whole genome shotgun (WGS) entry which is preliminary data.</text>
</comment>
<dbReference type="Gene3D" id="3.60.20.40">
    <property type="match status" value="1"/>
</dbReference>
<evidence type="ECO:0000256" key="12">
    <source>
        <dbReference type="SAM" id="MobiDB-lite"/>
    </source>
</evidence>
<feature type="active site" description="Nucleophile" evidence="9">
    <location>
        <position position="395"/>
    </location>
</feature>
<dbReference type="GO" id="GO:0006750">
    <property type="term" value="P:glutathione biosynthetic process"/>
    <property type="evidence" value="ECO:0007669"/>
    <property type="project" value="UniProtKB-KW"/>
</dbReference>
<name>A0A4Q0QSW9_9BRAD</name>
<protein>
    <recommendedName>
        <fullName evidence="11">Glutathione hydrolase proenzyme</fullName>
        <ecNumber evidence="11">2.3.2.2</ecNumber>
        <ecNumber evidence="11">3.4.19.13</ecNumber>
    </recommendedName>
    <component>
        <recommendedName>
            <fullName evidence="11">Glutathione hydrolase large chain</fullName>
        </recommendedName>
    </component>
    <component>
        <recommendedName>
            <fullName evidence="11">Glutathione hydrolase small chain</fullName>
        </recommendedName>
    </component>
</protein>
<evidence type="ECO:0000256" key="4">
    <source>
        <dbReference type="ARBA" id="ARBA00022679"/>
    </source>
</evidence>
<evidence type="ECO:0000256" key="8">
    <source>
        <dbReference type="ARBA" id="ARBA00047417"/>
    </source>
</evidence>
<feature type="binding site" evidence="10">
    <location>
        <begin position="466"/>
        <end position="467"/>
    </location>
    <ligand>
        <name>L-glutamate</name>
        <dbReference type="ChEBI" id="CHEBI:29985"/>
    </ligand>
</feature>
<comment type="similarity">
    <text evidence="3 11">Belongs to the gamma-glutamyltransferase family.</text>
</comment>
<dbReference type="PANTHER" id="PTHR43199">
    <property type="entry name" value="GLUTATHIONE HYDROLASE"/>
    <property type="match status" value="1"/>
</dbReference>
<keyword evidence="13" id="KW-0732">Signal</keyword>
<dbReference type="InterPro" id="IPR000101">
    <property type="entry name" value="GGT_peptidase"/>
</dbReference>
<proteinExistence type="inferred from homology"/>
<evidence type="ECO:0000256" key="9">
    <source>
        <dbReference type="PIRSR" id="PIRSR600101-1"/>
    </source>
</evidence>
<feature type="binding site" evidence="10">
    <location>
        <begin position="413"/>
        <end position="415"/>
    </location>
    <ligand>
        <name>L-glutamate</name>
        <dbReference type="ChEBI" id="CHEBI:29985"/>
    </ligand>
</feature>
<keyword evidence="7 11" id="KW-0012">Acyltransferase</keyword>
<evidence type="ECO:0000313" key="14">
    <source>
        <dbReference type="EMBL" id="RXH00708.1"/>
    </source>
</evidence>
<feature type="binding site" evidence="10">
    <location>
        <position position="437"/>
    </location>
    <ligand>
        <name>L-glutamate</name>
        <dbReference type="ChEBI" id="CHEBI:29985"/>
    </ligand>
</feature>
<reference evidence="14 15" key="1">
    <citation type="submission" date="2018-11" db="EMBL/GenBank/DDBJ databases">
        <title>Bradyrhizobium sp. nov., isolated from effective nodules of peanut in China.</title>
        <authorList>
            <person name="Li Y."/>
        </authorList>
    </citation>
    <scope>NUCLEOTIDE SEQUENCE [LARGE SCALE GENOMIC DNA]</scope>
    <source>
        <strain evidence="14 15">CCBAU 51770</strain>
    </source>
</reference>
<evidence type="ECO:0000256" key="5">
    <source>
        <dbReference type="ARBA" id="ARBA00022801"/>
    </source>
</evidence>
<dbReference type="InterPro" id="IPR055262">
    <property type="entry name" value="GGT_CS"/>
</dbReference>
<accession>A0A4Q0QSW9</accession>
<dbReference type="PANTHER" id="PTHR43199:SF1">
    <property type="entry name" value="GLUTATHIONE HYDROLASE PROENZYME"/>
    <property type="match status" value="1"/>
</dbReference>
<evidence type="ECO:0000256" key="13">
    <source>
        <dbReference type="SAM" id="SignalP"/>
    </source>
</evidence>
<evidence type="ECO:0000256" key="10">
    <source>
        <dbReference type="PIRSR" id="PIRSR600101-2"/>
    </source>
</evidence>
<dbReference type="AlphaFoldDB" id="A0A4Q0QSW9"/>
<dbReference type="GO" id="GO:0006751">
    <property type="term" value="P:glutathione catabolic process"/>
    <property type="evidence" value="ECO:0007669"/>
    <property type="project" value="UniProtKB-UniRule"/>
</dbReference>
<dbReference type="Proteomes" id="UP000290174">
    <property type="component" value="Unassembled WGS sequence"/>
</dbReference>
<dbReference type="EMBL" id="RKMK01000006">
    <property type="protein sequence ID" value="RXH00708.1"/>
    <property type="molecule type" value="Genomic_DNA"/>
</dbReference>
<dbReference type="EC" id="3.4.19.13" evidence="11"/>
<dbReference type="UniPathway" id="UPA00204"/>
<keyword evidence="4 11" id="KW-0808">Transferase</keyword>
<feature type="binding site" evidence="10">
    <location>
        <position position="116"/>
    </location>
    <ligand>
        <name>L-glutamate</name>
        <dbReference type="ChEBI" id="CHEBI:29985"/>
    </ligand>
</feature>
<dbReference type="RefSeq" id="WP_128930541.1">
    <property type="nucleotide sequence ID" value="NZ_CP022221.1"/>
</dbReference>
<evidence type="ECO:0000256" key="1">
    <source>
        <dbReference type="ARBA" id="ARBA00001049"/>
    </source>
</evidence>
<feature type="region of interest" description="Disordered" evidence="12">
    <location>
        <begin position="563"/>
        <end position="583"/>
    </location>
</feature>
<dbReference type="InterPro" id="IPR043137">
    <property type="entry name" value="GGT_ssub_C"/>
</dbReference>
<comment type="subunit">
    <text evidence="11">This enzyme consists of two polypeptide chains, which are synthesized in precursor form from a single polypeptide.</text>
</comment>
<keyword evidence="11" id="KW-0317">Glutathione biosynthesis</keyword>
<keyword evidence="6 11" id="KW-0865">Zymogen</keyword>
<dbReference type="GO" id="GO:0103068">
    <property type="term" value="F:leukotriene C4 gamma-glutamyl transferase activity"/>
    <property type="evidence" value="ECO:0007669"/>
    <property type="project" value="UniProtKB-EC"/>
</dbReference>
<comment type="catalytic activity">
    <reaction evidence="8 11">
        <text>an N-terminal (5-L-glutamyl)-[peptide] + an alpha-amino acid = 5-L-glutamyl amino acid + an N-terminal L-alpha-aminoacyl-[peptide]</text>
        <dbReference type="Rhea" id="RHEA:23904"/>
        <dbReference type="Rhea" id="RHEA-COMP:9780"/>
        <dbReference type="Rhea" id="RHEA-COMP:9795"/>
        <dbReference type="ChEBI" id="CHEBI:77644"/>
        <dbReference type="ChEBI" id="CHEBI:78597"/>
        <dbReference type="ChEBI" id="CHEBI:78599"/>
        <dbReference type="ChEBI" id="CHEBI:78608"/>
        <dbReference type="EC" id="2.3.2.2"/>
    </reaction>
</comment>
<dbReference type="Gene3D" id="1.10.246.130">
    <property type="match status" value="1"/>
</dbReference>
<evidence type="ECO:0000256" key="2">
    <source>
        <dbReference type="ARBA" id="ARBA00001089"/>
    </source>
</evidence>
<comment type="catalytic activity">
    <reaction evidence="2 11">
        <text>glutathione + H2O = L-cysteinylglycine + L-glutamate</text>
        <dbReference type="Rhea" id="RHEA:28807"/>
        <dbReference type="ChEBI" id="CHEBI:15377"/>
        <dbReference type="ChEBI" id="CHEBI:29985"/>
        <dbReference type="ChEBI" id="CHEBI:57925"/>
        <dbReference type="ChEBI" id="CHEBI:61694"/>
        <dbReference type="EC" id="3.4.19.13"/>
    </reaction>
</comment>
<evidence type="ECO:0000256" key="3">
    <source>
        <dbReference type="ARBA" id="ARBA00009381"/>
    </source>
</evidence>
<dbReference type="SUPFAM" id="SSF56235">
    <property type="entry name" value="N-terminal nucleophile aminohydrolases (Ntn hydrolases)"/>
    <property type="match status" value="1"/>
</dbReference>
<dbReference type="EC" id="2.3.2.2" evidence="11"/>
<dbReference type="PROSITE" id="PS00462">
    <property type="entry name" value="G_GLU_TRANSPEPTIDASE"/>
    <property type="match status" value="1"/>
</dbReference>
<dbReference type="InterPro" id="IPR029055">
    <property type="entry name" value="Ntn_hydrolases_N"/>
</dbReference>
<comment type="pathway">
    <text evidence="11">Sulfur metabolism; glutathione metabolism.</text>
</comment>
<dbReference type="PRINTS" id="PR01210">
    <property type="entry name" value="GGTRANSPTASE"/>
</dbReference>
<evidence type="ECO:0000256" key="6">
    <source>
        <dbReference type="ARBA" id="ARBA00023145"/>
    </source>
</evidence>
<dbReference type="GO" id="GO:0036374">
    <property type="term" value="F:glutathione hydrolase activity"/>
    <property type="evidence" value="ECO:0007669"/>
    <property type="project" value="UniProtKB-UniRule"/>
</dbReference>
<dbReference type="InterPro" id="IPR051792">
    <property type="entry name" value="GGT_bact"/>
</dbReference>
<evidence type="ECO:0000313" key="15">
    <source>
        <dbReference type="Proteomes" id="UP000290174"/>
    </source>
</evidence>
<evidence type="ECO:0000256" key="7">
    <source>
        <dbReference type="ARBA" id="ARBA00023315"/>
    </source>
</evidence>
<feature type="chain" id="PRO_5020182273" description="Glutathione hydrolase proenzyme" evidence="13">
    <location>
        <begin position="28"/>
        <end position="583"/>
    </location>
</feature>
<dbReference type="Pfam" id="PF01019">
    <property type="entry name" value="G_glu_transpept"/>
    <property type="match status" value="1"/>
</dbReference>
<gene>
    <name evidence="14" type="primary">ggt</name>
    <name evidence="14" type="ORF">EAS61_10075</name>
</gene>
<evidence type="ECO:0000256" key="11">
    <source>
        <dbReference type="RuleBase" id="RU368036"/>
    </source>
</evidence>
<comment type="PTM">
    <text evidence="11">Cleaved by autocatalysis into a large and a small subunit.</text>
</comment>